<organism evidence="2 3">
    <name type="scientific">Nostoc parmelioides FACHB-3921</name>
    <dbReference type="NCBI Taxonomy" id="2692909"/>
    <lineage>
        <taxon>Bacteria</taxon>
        <taxon>Bacillati</taxon>
        <taxon>Cyanobacteriota</taxon>
        <taxon>Cyanophyceae</taxon>
        <taxon>Nostocales</taxon>
        <taxon>Nostocaceae</taxon>
        <taxon>Nostoc</taxon>
    </lineage>
</organism>
<accession>A0ABR8BNP3</accession>
<keyword evidence="1" id="KW-1133">Transmembrane helix</keyword>
<dbReference type="Proteomes" id="UP000621307">
    <property type="component" value="Unassembled WGS sequence"/>
</dbReference>
<keyword evidence="3" id="KW-1185">Reference proteome</keyword>
<feature type="transmembrane region" description="Helical" evidence="1">
    <location>
        <begin position="52"/>
        <end position="71"/>
    </location>
</feature>
<dbReference type="RefSeq" id="WP_190572594.1">
    <property type="nucleotide sequence ID" value="NZ_JACJQL010000108.1"/>
</dbReference>
<evidence type="ECO:0000313" key="2">
    <source>
        <dbReference type="EMBL" id="MBD2255591.1"/>
    </source>
</evidence>
<reference evidence="2 3" key="1">
    <citation type="journal article" date="2020" name="ISME J.">
        <title>Comparative genomics reveals insights into cyanobacterial evolution and habitat adaptation.</title>
        <authorList>
            <person name="Chen M.Y."/>
            <person name="Teng W.K."/>
            <person name="Zhao L."/>
            <person name="Hu C.X."/>
            <person name="Zhou Y.K."/>
            <person name="Han B.P."/>
            <person name="Song L.R."/>
            <person name="Shu W.S."/>
        </authorList>
    </citation>
    <scope>NUCLEOTIDE SEQUENCE [LARGE SCALE GENOMIC DNA]</scope>
    <source>
        <strain evidence="2 3">FACHB-3921</strain>
    </source>
</reference>
<proteinExistence type="predicted"/>
<comment type="caution">
    <text evidence="2">The sequence shown here is derived from an EMBL/GenBank/DDBJ whole genome shotgun (WGS) entry which is preliminary data.</text>
</comment>
<dbReference type="EMBL" id="JACJQL010000108">
    <property type="protein sequence ID" value="MBD2255591.1"/>
    <property type="molecule type" value="Genomic_DNA"/>
</dbReference>
<sequence length="108" mass="12462">MSAYLYLLYKVVGLWYFVRLPVFTVQSCWSVVLCPLTCIYCTKLLVCATLSAYLYLLYKVVGLCYFVRLPVFTVQSWLLSNHIPTKIPQAIALNRRLSPIPYSPFPND</sequence>
<protein>
    <submittedName>
        <fullName evidence="2">Uncharacterized protein</fullName>
    </submittedName>
</protein>
<name>A0ABR8BNP3_9NOSO</name>
<gene>
    <name evidence="2" type="ORF">H6G14_30800</name>
</gene>
<keyword evidence="1" id="KW-0812">Transmembrane</keyword>
<feature type="transmembrane region" description="Helical" evidence="1">
    <location>
        <begin position="20"/>
        <end position="40"/>
    </location>
</feature>
<evidence type="ECO:0000313" key="3">
    <source>
        <dbReference type="Proteomes" id="UP000621307"/>
    </source>
</evidence>
<evidence type="ECO:0000256" key="1">
    <source>
        <dbReference type="SAM" id="Phobius"/>
    </source>
</evidence>
<keyword evidence="1" id="KW-0472">Membrane</keyword>